<dbReference type="Proteomes" id="UP001060085">
    <property type="component" value="Linkage Group LG03"/>
</dbReference>
<sequence length="375" mass="42719">MVTQRSCRLEVRTWCTQGTTSHTREKAKNFIKVWIASISSVCYCYSLIKFIKPGIFRLVFLLPIIYLFITLPLSISSFHLGAPTIFYLVWLGNFKLILLAFDRGPLSSQSPLSLLQFISVALLPIKTRSTAPSYLKPRRFQIFGFSALIAVKVVLFGVIVNLYRFTADLNAWFILTLNCFHVYLGVELVLAITAVPVRAILGLEIEPQFNEPYLATSLQDFWGRRWNLMVTSILRPAIYLPVRDLCKRVLGRTYSLAPAIMATFFVSGLMHEIIYYYVTRESPTWEVTSFFVLHGFAVCCEIALKKALNGRWRIHRAVSGPATLGFVAVTGSWLFFPQVIRNGVDQKAINEYGIMVRFVRDRLMMISPPTIKETT</sequence>
<evidence type="ECO:0000313" key="2">
    <source>
        <dbReference type="Proteomes" id="UP001060085"/>
    </source>
</evidence>
<organism evidence="1 2">
    <name type="scientific">Catharanthus roseus</name>
    <name type="common">Madagascar periwinkle</name>
    <name type="synonym">Vinca rosea</name>
    <dbReference type="NCBI Taxonomy" id="4058"/>
    <lineage>
        <taxon>Eukaryota</taxon>
        <taxon>Viridiplantae</taxon>
        <taxon>Streptophyta</taxon>
        <taxon>Embryophyta</taxon>
        <taxon>Tracheophyta</taxon>
        <taxon>Spermatophyta</taxon>
        <taxon>Magnoliopsida</taxon>
        <taxon>eudicotyledons</taxon>
        <taxon>Gunneridae</taxon>
        <taxon>Pentapetalae</taxon>
        <taxon>asterids</taxon>
        <taxon>lamiids</taxon>
        <taxon>Gentianales</taxon>
        <taxon>Apocynaceae</taxon>
        <taxon>Rauvolfioideae</taxon>
        <taxon>Vinceae</taxon>
        <taxon>Catharanthinae</taxon>
        <taxon>Catharanthus</taxon>
    </lineage>
</organism>
<gene>
    <name evidence="1" type="ORF">M9H77_15106</name>
</gene>
<reference evidence="2" key="1">
    <citation type="journal article" date="2023" name="Nat. Plants">
        <title>Single-cell RNA sequencing provides a high-resolution roadmap for understanding the multicellular compartmentation of specialized metabolism.</title>
        <authorList>
            <person name="Sun S."/>
            <person name="Shen X."/>
            <person name="Li Y."/>
            <person name="Li Y."/>
            <person name="Wang S."/>
            <person name="Li R."/>
            <person name="Zhang H."/>
            <person name="Shen G."/>
            <person name="Guo B."/>
            <person name="Wei J."/>
            <person name="Xu J."/>
            <person name="St-Pierre B."/>
            <person name="Chen S."/>
            <person name="Sun C."/>
        </authorList>
    </citation>
    <scope>NUCLEOTIDE SEQUENCE [LARGE SCALE GENOMIC DNA]</scope>
</reference>
<dbReference type="EMBL" id="CM044703">
    <property type="protein sequence ID" value="KAI5674742.1"/>
    <property type="molecule type" value="Genomic_DNA"/>
</dbReference>
<proteinExistence type="predicted"/>
<comment type="caution">
    <text evidence="1">The sequence shown here is derived from an EMBL/GenBank/DDBJ whole genome shotgun (WGS) entry which is preliminary data.</text>
</comment>
<name>A0ACC0BQ72_CATRO</name>
<accession>A0ACC0BQ72</accession>
<protein>
    <submittedName>
        <fullName evidence="1">Uncharacterized protein</fullName>
    </submittedName>
</protein>
<evidence type="ECO:0000313" key="1">
    <source>
        <dbReference type="EMBL" id="KAI5674742.1"/>
    </source>
</evidence>
<keyword evidence="2" id="KW-1185">Reference proteome</keyword>